<dbReference type="RefSeq" id="WP_038540611.1">
    <property type="nucleotide sequence ID" value="NZ_HG938355.1"/>
</dbReference>
<dbReference type="SMART" id="SM00530">
    <property type="entry name" value="HTH_XRE"/>
    <property type="match status" value="1"/>
</dbReference>
<accession>A0A068T6M0</accession>
<dbReference type="AlphaFoldDB" id="A0A068T6M0"/>
<reference evidence="3" key="1">
    <citation type="journal article" date="2014" name="BMC Genomics">
        <title>Genome sequencing of two Neorhizobium galegae strains reveals a noeT gene responsible for the unusual acetylation of the nodulation factors.</title>
        <authorList>
            <person name="Osterman J."/>
            <person name="Marsh J."/>
            <person name="Laine P.K."/>
            <person name="Zeng Z."/>
            <person name="Alatalo E."/>
            <person name="Sullivan J.T."/>
            <person name="Young J.P."/>
            <person name="Thomas-Oates J."/>
            <person name="Paulin L."/>
            <person name="Lindstrom K."/>
        </authorList>
    </citation>
    <scope>NUCLEOTIDE SEQUENCE [LARGE SCALE GENOMIC DNA]</scope>
    <source>
        <strain evidence="3">HAMBI 1141</strain>
    </source>
</reference>
<evidence type="ECO:0000313" key="3">
    <source>
        <dbReference type="Proteomes" id="UP000028186"/>
    </source>
</evidence>
<dbReference type="Proteomes" id="UP000028186">
    <property type="component" value="Chromosome I"/>
</dbReference>
<proteinExistence type="predicted"/>
<dbReference type="CDD" id="cd00093">
    <property type="entry name" value="HTH_XRE"/>
    <property type="match status" value="1"/>
</dbReference>
<dbReference type="KEGG" id="ngl:RG1141_CH05940"/>
<dbReference type="PROSITE" id="PS50943">
    <property type="entry name" value="HTH_CROC1"/>
    <property type="match status" value="1"/>
</dbReference>
<dbReference type="HOGENOM" id="CLU_163934_2_1_5"/>
<dbReference type="eggNOG" id="COG5606">
    <property type="taxonomic scope" value="Bacteria"/>
</dbReference>
<gene>
    <name evidence="2" type="ORF">RG1141_CH05940</name>
</gene>
<evidence type="ECO:0000259" key="1">
    <source>
        <dbReference type="PROSITE" id="PS50943"/>
    </source>
</evidence>
<organism evidence="2 3">
    <name type="scientific">Neorhizobium galegae bv. officinalis bv. officinalis str. HAMBI 1141</name>
    <dbReference type="NCBI Taxonomy" id="1028801"/>
    <lineage>
        <taxon>Bacteria</taxon>
        <taxon>Pseudomonadati</taxon>
        <taxon>Pseudomonadota</taxon>
        <taxon>Alphaproteobacteria</taxon>
        <taxon>Hyphomicrobiales</taxon>
        <taxon>Rhizobiaceae</taxon>
        <taxon>Rhizobium/Agrobacterium group</taxon>
        <taxon>Neorhizobium</taxon>
    </lineage>
</organism>
<name>A0A068T6M0_NEOGA</name>
<dbReference type="EMBL" id="HG938355">
    <property type="protein sequence ID" value="CDN52955.1"/>
    <property type="molecule type" value="Genomic_DNA"/>
</dbReference>
<protein>
    <recommendedName>
        <fullName evidence="1">HTH cro/C1-type domain-containing protein</fullName>
    </recommendedName>
</protein>
<dbReference type="GO" id="GO:0003677">
    <property type="term" value="F:DNA binding"/>
    <property type="evidence" value="ECO:0007669"/>
    <property type="project" value="InterPro"/>
</dbReference>
<sequence>MERLVFENIFDVVTEDPIEAADLRFRSDLLTTLVAIFEDRKWKQADIAEALDVSQPRVSELMRGKIQLFSADKLIGYLAKLGVRLKPSFSAEHKVICEVVAAA</sequence>
<dbReference type="Pfam" id="PF13744">
    <property type="entry name" value="HTH_37"/>
    <property type="match status" value="1"/>
</dbReference>
<dbReference type="InterPro" id="IPR039554">
    <property type="entry name" value="HigA2-like_HTH"/>
</dbReference>
<dbReference type="Gene3D" id="1.10.260.40">
    <property type="entry name" value="lambda repressor-like DNA-binding domains"/>
    <property type="match status" value="1"/>
</dbReference>
<feature type="domain" description="HTH cro/C1-type" evidence="1">
    <location>
        <begin position="33"/>
        <end position="88"/>
    </location>
</feature>
<dbReference type="InterPro" id="IPR010982">
    <property type="entry name" value="Lambda_DNA-bd_dom_sf"/>
</dbReference>
<dbReference type="PATRIC" id="fig|1028801.3.peg.600"/>
<dbReference type="SUPFAM" id="SSF47413">
    <property type="entry name" value="lambda repressor-like DNA-binding domains"/>
    <property type="match status" value="1"/>
</dbReference>
<dbReference type="InterPro" id="IPR001387">
    <property type="entry name" value="Cro/C1-type_HTH"/>
</dbReference>
<evidence type="ECO:0000313" key="2">
    <source>
        <dbReference type="EMBL" id="CDN52955.1"/>
    </source>
</evidence>